<keyword evidence="2" id="KW-0489">Methyltransferase</keyword>
<dbReference type="RefSeq" id="WP_090245872.1">
    <property type="nucleotide sequence ID" value="NZ_FPAS01000001.1"/>
</dbReference>
<dbReference type="Proteomes" id="UP000236454">
    <property type="component" value="Unassembled WGS sequence"/>
</dbReference>
<dbReference type="InterPro" id="IPR029063">
    <property type="entry name" value="SAM-dependent_MTases_sf"/>
</dbReference>
<name>A0A1I6XV65_9FLAO</name>
<accession>A0A1I6XV65</accession>
<dbReference type="CDD" id="cd02440">
    <property type="entry name" value="AdoMet_MTases"/>
    <property type="match status" value="1"/>
</dbReference>
<evidence type="ECO:0000313" key="3">
    <source>
        <dbReference type="Proteomes" id="UP000236454"/>
    </source>
</evidence>
<organism evidence="2 3">
    <name type="scientific">Lishizhenia tianjinensis</name>
    <dbReference type="NCBI Taxonomy" id="477690"/>
    <lineage>
        <taxon>Bacteria</taxon>
        <taxon>Pseudomonadati</taxon>
        <taxon>Bacteroidota</taxon>
        <taxon>Flavobacteriia</taxon>
        <taxon>Flavobacteriales</taxon>
        <taxon>Crocinitomicaceae</taxon>
        <taxon>Lishizhenia</taxon>
    </lineage>
</organism>
<dbReference type="EMBL" id="FPAS01000001">
    <property type="protein sequence ID" value="SFT41903.1"/>
    <property type="molecule type" value="Genomic_DNA"/>
</dbReference>
<dbReference type="InterPro" id="IPR025714">
    <property type="entry name" value="Methyltranfer_dom"/>
</dbReference>
<dbReference type="OrthoDB" id="9800454at2"/>
<proteinExistence type="predicted"/>
<dbReference type="AlphaFoldDB" id="A0A1I6XV65"/>
<dbReference type="STRING" id="477690.SAMN05216474_0455"/>
<keyword evidence="3" id="KW-1185">Reference proteome</keyword>
<dbReference type="SUPFAM" id="SSF53335">
    <property type="entry name" value="S-adenosyl-L-methionine-dependent methyltransferases"/>
    <property type="match status" value="1"/>
</dbReference>
<protein>
    <submittedName>
        <fullName evidence="2">Methyltransferase domain-containing protein</fullName>
    </submittedName>
</protein>
<evidence type="ECO:0000259" key="1">
    <source>
        <dbReference type="Pfam" id="PF13847"/>
    </source>
</evidence>
<sequence>MKGKIKANTVDKYLLPIRKQIVDLIGSNSSVVELGCGNGDLLFHLSSKINQGIGYDNNPQLITYAKEKSKTLNLKHISFECSDLSQSTEAPCSDYSIASLFYHVMPKETAINLLKLQLKHAKTVIICGFSAPSSSKQSFLLWLDQRFSGHFKNFKEYQNFGYMEGLLNSIENLEYRCIDTFDPVIKIYCLEQLDKLSY</sequence>
<keyword evidence="2" id="KW-0808">Transferase</keyword>
<dbReference type="Gene3D" id="3.40.50.150">
    <property type="entry name" value="Vaccinia Virus protein VP39"/>
    <property type="match status" value="1"/>
</dbReference>
<evidence type="ECO:0000313" key="2">
    <source>
        <dbReference type="EMBL" id="SFT41903.1"/>
    </source>
</evidence>
<dbReference type="Pfam" id="PF13847">
    <property type="entry name" value="Methyltransf_31"/>
    <property type="match status" value="1"/>
</dbReference>
<dbReference type="GO" id="GO:0032259">
    <property type="term" value="P:methylation"/>
    <property type="evidence" value="ECO:0007669"/>
    <property type="project" value="UniProtKB-KW"/>
</dbReference>
<reference evidence="2 3" key="1">
    <citation type="submission" date="2016-10" db="EMBL/GenBank/DDBJ databases">
        <authorList>
            <person name="de Groot N.N."/>
        </authorList>
    </citation>
    <scope>NUCLEOTIDE SEQUENCE [LARGE SCALE GENOMIC DNA]</scope>
    <source>
        <strain evidence="2 3">CGMCC 1.7005</strain>
    </source>
</reference>
<gene>
    <name evidence="2" type="ORF">SAMN05216474_0455</name>
</gene>
<feature type="domain" description="Methyltransferase" evidence="1">
    <location>
        <begin position="27"/>
        <end position="135"/>
    </location>
</feature>
<dbReference type="GO" id="GO:0008168">
    <property type="term" value="F:methyltransferase activity"/>
    <property type="evidence" value="ECO:0007669"/>
    <property type="project" value="UniProtKB-KW"/>
</dbReference>